<name>A0A2I0VK89_9ASPA</name>
<dbReference type="EMBL" id="KZ503460">
    <property type="protein sequence ID" value="PKU63783.1"/>
    <property type="molecule type" value="Genomic_DNA"/>
</dbReference>
<organism evidence="1 2">
    <name type="scientific">Dendrobium catenatum</name>
    <dbReference type="NCBI Taxonomy" id="906689"/>
    <lineage>
        <taxon>Eukaryota</taxon>
        <taxon>Viridiplantae</taxon>
        <taxon>Streptophyta</taxon>
        <taxon>Embryophyta</taxon>
        <taxon>Tracheophyta</taxon>
        <taxon>Spermatophyta</taxon>
        <taxon>Magnoliopsida</taxon>
        <taxon>Liliopsida</taxon>
        <taxon>Asparagales</taxon>
        <taxon>Orchidaceae</taxon>
        <taxon>Epidendroideae</taxon>
        <taxon>Malaxideae</taxon>
        <taxon>Dendrobiinae</taxon>
        <taxon>Dendrobium</taxon>
    </lineage>
</organism>
<protein>
    <submittedName>
        <fullName evidence="1">Uncharacterized protein</fullName>
    </submittedName>
</protein>
<dbReference type="AlphaFoldDB" id="A0A2I0VK89"/>
<sequence>MSEKPEVIVGNYKVVNDVLDVVVKDPNVTATMVSHNSLHCVSPPLDRSPQVNMFLRYLIILIHALCRIRMLVSRLYLLVSRRGVPLWQGFVPVALAIGLSEPDMNSPMGVVNCNNPDMFDVGVKLLDGDVSSLSPNAIPFIPSCLVDGFCPSDVILDSLEVGLVAEFDSAPVIGANSLAEGGRRSGGSSVLGVVEPNGCGQVFDKSDGDAAVNLSVEYSPVVFEAEPPSYGIREECMPLVNRLIDVPVNEIDTQAMTKCLGDPSEVEIREQLNWLNVSSDGELESDSSEGDLVSDDDNDFSLVCTRPSLTGATRGRFWGRGRCKR</sequence>
<keyword evidence="2" id="KW-1185">Reference proteome</keyword>
<gene>
    <name evidence="1" type="ORF">MA16_Dca010701</name>
</gene>
<evidence type="ECO:0000313" key="1">
    <source>
        <dbReference type="EMBL" id="PKU63783.1"/>
    </source>
</evidence>
<reference evidence="1 2" key="1">
    <citation type="journal article" date="2016" name="Sci. Rep.">
        <title>The Dendrobium catenatum Lindl. genome sequence provides insights into polysaccharide synthase, floral development and adaptive evolution.</title>
        <authorList>
            <person name="Zhang G.Q."/>
            <person name="Xu Q."/>
            <person name="Bian C."/>
            <person name="Tsai W.C."/>
            <person name="Yeh C.M."/>
            <person name="Liu K.W."/>
            <person name="Yoshida K."/>
            <person name="Zhang L.S."/>
            <person name="Chang S.B."/>
            <person name="Chen F."/>
            <person name="Shi Y."/>
            <person name="Su Y.Y."/>
            <person name="Zhang Y.Q."/>
            <person name="Chen L.J."/>
            <person name="Yin Y."/>
            <person name="Lin M."/>
            <person name="Huang H."/>
            <person name="Deng H."/>
            <person name="Wang Z.W."/>
            <person name="Zhu S.L."/>
            <person name="Zhao X."/>
            <person name="Deng C."/>
            <person name="Niu S.C."/>
            <person name="Huang J."/>
            <person name="Wang M."/>
            <person name="Liu G.H."/>
            <person name="Yang H.J."/>
            <person name="Xiao X.J."/>
            <person name="Hsiao Y.Y."/>
            <person name="Wu W.L."/>
            <person name="Chen Y.Y."/>
            <person name="Mitsuda N."/>
            <person name="Ohme-Takagi M."/>
            <person name="Luo Y.B."/>
            <person name="Van de Peer Y."/>
            <person name="Liu Z.J."/>
        </authorList>
    </citation>
    <scope>NUCLEOTIDE SEQUENCE [LARGE SCALE GENOMIC DNA]</scope>
    <source>
        <tissue evidence="1">The whole plant</tissue>
    </source>
</reference>
<accession>A0A2I0VK89</accession>
<reference evidence="1 2" key="2">
    <citation type="journal article" date="2017" name="Nature">
        <title>The Apostasia genome and the evolution of orchids.</title>
        <authorList>
            <person name="Zhang G.Q."/>
            <person name="Liu K.W."/>
            <person name="Li Z."/>
            <person name="Lohaus R."/>
            <person name="Hsiao Y.Y."/>
            <person name="Niu S.C."/>
            <person name="Wang J.Y."/>
            <person name="Lin Y.C."/>
            <person name="Xu Q."/>
            <person name="Chen L.J."/>
            <person name="Yoshida K."/>
            <person name="Fujiwara S."/>
            <person name="Wang Z.W."/>
            <person name="Zhang Y.Q."/>
            <person name="Mitsuda N."/>
            <person name="Wang M."/>
            <person name="Liu G.H."/>
            <person name="Pecoraro L."/>
            <person name="Huang H.X."/>
            <person name="Xiao X.J."/>
            <person name="Lin M."/>
            <person name="Wu X.Y."/>
            <person name="Wu W.L."/>
            <person name="Chen Y.Y."/>
            <person name="Chang S.B."/>
            <person name="Sakamoto S."/>
            <person name="Ohme-Takagi M."/>
            <person name="Yagi M."/>
            <person name="Zeng S.J."/>
            <person name="Shen C.Y."/>
            <person name="Yeh C.M."/>
            <person name="Luo Y.B."/>
            <person name="Tsai W.C."/>
            <person name="Van de Peer Y."/>
            <person name="Liu Z.J."/>
        </authorList>
    </citation>
    <scope>NUCLEOTIDE SEQUENCE [LARGE SCALE GENOMIC DNA]</scope>
    <source>
        <tissue evidence="1">The whole plant</tissue>
    </source>
</reference>
<evidence type="ECO:0000313" key="2">
    <source>
        <dbReference type="Proteomes" id="UP000233837"/>
    </source>
</evidence>
<dbReference type="Proteomes" id="UP000233837">
    <property type="component" value="Unassembled WGS sequence"/>
</dbReference>
<proteinExistence type="predicted"/>